<evidence type="ECO:0000259" key="2">
    <source>
        <dbReference type="Pfam" id="PF12945"/>
    </source>
</evidence>
<feature type="domain" description="Type III secretion system flagellar brake protein YcgR PilZN" evidence="2">
    <location>
        <begin position="4"/>
        <end position="93"/>
    </location>
</feature>
<dbReference type="RefSeq" id="WP_213413854.1">
    <property type="nucleotide sequence ID" value="NZ_BOVK01000068.1"/>
</dbReference>
<dbReference type="Gene3D" id="2.40.10.220">
    <property type="entry name" value="predicted glycosyltransferase like domains"/>
    <property type="match status" value="1"/>
</dbReference>
<evidence type="ECO:0000313" key="3">
    <source>
        <dbReference type="EMBL" id="GIQ71048.1"/>
    </source>
</evidence>
<evidence type="ECO:0000313" key="4">
    <source>
        <dbReference type="Proteomes" id="UP000677918"/>
    </source>
</evidence>
<dbReference type="InterPro" id="IPR009875">
    <property type="entry name" value="PilZ_domain"/>
</dbReference>
<dbReference type="GO" id="GO:0035438">
    <property type="term" value="F:cyclic-di-GMP binding"/>
    <property type="evidence" value="ECO:0007669"/>
    <property type="project" value="InterPro"/>
</dbReference>
<dbReference type="EMBL" id="BOVK01000068">
    <property type="protein sequence ID" value="GIQ71048.1"/>
    <property type="molecule type" value="Genomic_DNA"/>
</dbReference>
<dbReference type="Pfam" id="PF12945">
    <property type="entry name" value="PilZNR"/>
    <property type="match status" value="1"/>
</dbReference>
<reference evidence="3" key="1">
    <citation type="submission" date="2021-04" db="EMBL/GenBank/DDBJ databases">
        <title>Draft genome sequence of Xylanibacillus composti strain K13.</title>
        <authorList>
            <person name="Uke A."/>
            <person name="Chhe C."/>
            <person name="Baramee S."/>
            <person name="Kosugi A."/>
        </authorList>
    </citation>
    <scope>NUCLEOTIDE SEQUENCE</scope>
    <source>
        <strain evidence="3">K13</strain>
    </source>
</reference>
<proteinExistence type="predicted"/>
<keyword evidence="4" id="KW-1185">Reference proteome</keyword>
<gene>
    <name evidence="3" type="ORF">XYCOK13_38720</name>
</gene>
<comment type="caution">
    <text evidence="3">The sequence shown here is derived from an EMBL/GenBank/DDBJ whole genome shotgun (WGS) entry which is preliminary data.</text>
</comment>
<feature type="domain" description="PilZ" evidence="1">
    <location>
        <begin position="102"/>
        <end position="209"/>
    </location>
</feature>
<accession>A0A8J4H8Q0</accession>
<sequence>MLPKVNQELFIQVASVDKEEEKQQYKSRIADLDENCIYMEVPIHVGQGKYLRLYKGDSLSIYFLSDSGTKNYFHSEVVGFKEDNIRLVSITMPDPGSISQVQRRNHLRVTAELEMSLRISDDLHFLAITKDLSGGGTAFLCDGHLPIEPHMRFDGWLLLPFRNGAIEHAFFKGEIVRLNQLESGRKLGMVSFTDIADVERQRIIRFCFERQLENRKK</sequence>
<evidence type="ECO:0000259" key="1">
    <source>
        <dbReference type="Pfam" id="PF07238"/>
    </source>
</evidence>
<dbReference type="Proteomes" id="UP000677918">
    <property type="component" value="Unassembled WGS sequence"/>
</dbReference>
<protein>
    <recommendedName>
        <fullName evidence="5">C-di-GMP-binding flagellar brake protein YcgR</fullName>
    </recommendedName>
</protein>
<name>A0A8J4H8Q0_9BACL</name>
<evidence type="ECO:0008006" key="5">
    <source>
        <dbReference type="Google" id="ProtNLM"/>
    </source>
</evidence>
<dbReference type="AlphaFoldDB" id="A0A8J4H8Q0"/>
<dbReference type="InterPro" id="IPR009926">
    <property type="entry name" value="T3SS_YcgR_PilZN"/>
</dbReference>
<dbReference type="Pfam" id="PF07238">
    <property type="entry name" value="PilZ"/>
    <property type="match status" value="1"/>
</dbReference>
<organism evidence="3 4">
    <name type="scientific">Xylanibacillus composti</name>
    <dbReference type="NCBI Taxonomy" id="1572762"/>
    <lineage>
        <taxon>Bacteria</taxon>
        <taxon>Bacillati</taxon>
        <taxon>Bacillota</taxon>
        <taxon>Bacilli</taxon>
        <taxon>Bacillales</taxon>
        <taxon>Paenibacillaceae</taxon>
        <taxon>Xylanibacillus</taxon>
    </lineage>
</organism>